<accession>A0A1G1XVD4</accession>
<dbReference type="Proteomes" id="UP000178930">
    <property type="component" value="Unassembled WGS sequence"/>
</dbReference>
<reference evidence="1 2" key="1">
    <citation type="journal article" date="2016" name="Nat. Commun.">
        <title>Thousands of microbial genomes shed light on interconnected biogeochemical processes in an aquifer system.</title>
        <authorList>
            <person name="Anantharaman K."/>
            <person name="Brown C.T."/>
            <person name="Hug L.A."/>
            <person name="Sharon I."/>
            <person name="Castelle C.J."/>
            <person name="Probst A.J."/>
            <person name="Thomas B.C."/>
            <person name="Singh A."/>
            <person name="Wilkins M.J."/>
            <person name="Karaoz U."/>
            <person name="Brodie E.L."/>
            <person name="Williams K.H."/>
            <person name="Hubbard S.S."/>
            <person name="Banfield J.F."/>
        </authorList>
    </citation>
    <scope>NUCLEOTIDE SEQUENCE [LARGE SCALE GENOMIC DNA]</scope>
</reference>
<organism evidence="1 2">
    <name type="scientific">Candidatus Buchananbacteria bacterium RIFCSPHIGHO2_01_FULL_39_14</name>
    <dbReference type="NCBI Taxonomy" id="1797532"/>
    <lineage>
        <taxon>Bacteria</taxon>
        <taxon>Candidatus Buchananiibacteriota</taxon>
    </lineage>
</organism>
<dbReference type="AlphaFoldDB" id="A0A1G1XVD4"/>
<gene>
    <name evidence="1" type="ORF">A2729_03720</name>
</gene>
<dbReference type="EMBL" id="MHIB01000026">
    <property type="protein sequence ID" value="OGY44023.1"/>
    <property type="molecule type" value="Genomic_DNA"/>
</dbReference>
<protein>
    <submittedName>
        <fullName evidence="1">Uncharacterized protein</fullName>
    </submittedName>
</protein>
<evidence type="ECO:0000313" key="1">
    <source>
        <dbReference type="EMBL" id="OGY44023.1"/>
    </source>
</evidence>
<comment type="caution">
    <text evidence="1">The sequence shown here is derived from an EMBL/GenBank/DDBJ whole genome shotgun (WGS) entry which is preliminary data.</text>
</comment>
<name>A0A1G1XVD4_9BACT</name>
<proteinExistence type="predicted"/>
<evidence type="ECO:0000313" key="2">
    <source>
        <dbReference type="Proteomes" id="UP000178930"/>
    </source>
</evidence>
<sequence>MKLILVVSLFFLLVLVNGCEITPGKNIFSGQAVAGYSNEGCIQGIWYYEVNGKIVGRNIGCTTMNEQGIKGREDAWCPTKTILQNGKSTYVSGSETWQNCMKLATPCSESDFGKDYFTKGTLTNTNGEKYTDFCSQGDVGSAGAGITQEVSDYVYEYYCLNEKKAGATIEKCSGKCVSGQCISTPIIDSILQTCPTQDDINQFNLDFKITDTINLKYDCVFGVNPNFPKDKLDPRLTLYQSLRVIKSLDFSKPLPWTDKSLYDWLKTTIKGMYINSAFPNSYCCDPQGIVNVNSGVLEQTNKLKWIDSQTGVGMAGVVAVLIHEARHTTHKHTCNGYDDQTLQEMGAWALEYYTFYWKANYLPLNYQTAYEKKELAYNAENIKTTRFCS</sequence>